<gene>
    <name evidence="1" type="ORF">BV22DRAFT_1044709</name>
</gene>
<organism evidence="1 2">
    <name type="scientific">Leucogyrophana mollusca</name>
    <dbReference type="NCBI Taxonomy" id="85980"/>
    <lineage>
        <taxon>Eukaryota</taxon>
        <taxon>Fungi</taxon>
        <taxon>Dikarya</taxon>
        <taxon>Basidiomycota</taxon>
        <taxon>Agaricomycotina</taxon>
        <taxon>Agaricomycetes</taxon>
        <taxon>Agaricomycetidae</taxon>
        <taxon>Boletales</taxon>
        <taxon>Boletales incertae sedis</taxon>
        <taxon>Leucogyrophana</taxon>
    </lineage>
</organism>
<name>A0ACB8BTZ8_9AGAM</name>
<evidence type="ECO:0000313" key="1">
    <source>
        <dbReference type="EMBL" id="KAH7928333.1"/>
    </source>
</evidence>
<dbReference type="EMBL" id="MU266354">
    <property type="protein sequence ID" value="KAH7928333.1"/>
    <property type="molecule type" value="Genomic_DNA"/>
</dbReference>
<accession>A0ACB8BTZ8</accession>
<dbReference type="Proteomes" id="UP000790709">
    <property type="component" value="Unassembled WGS sequence"/>
</dbReference>
<keyword evidence="2" id="KW-1185">Reference proteome</keyword>
<evidence type="ECO:0000313" key="2">
    <source>
        <dbReference type="Proteomes" id="UP000790709"/>
    </source>
</evidence>
<proteinExistence type="predicted"/>
<sequence length="165" mass="18337">MTVATSSATSHKLSQQPNRDQQFRALDRALARRYVEELLRRNRVLMAQRMQQVELIFRPRQLCDDPSSSRVTATLELPGLKSGDVSVQLEDNCLVVSGERQSRIPTNETGATKFPIQEIKYGKFLRKLDVPAGTMMSTISASMSEGLLVVSWPRTPPGAPSHAAQ</sequence>
<protein>
    <submittedName>
        <fullName evidence="1">Uncharacterized protein</fullName>
    </submittedName>
</protein>
<comment type="caution">
    <text evidence="1">The sequence shown here is derived from an EMBL/GenBank/DDBJ whole genome shotgun (WGS) entry which is preliminary data.</text>
</comment>
<reference evidence="1" key="1">
    <citation type="journal article" date="2021" name="New Phytol.">
        <title>Evolutionary innovations through gain and loss of genes in the ectomycorrhizal Boletales.</title>
        <authorList>
            <person name="Wu G."/>
            <person name="Miyauchi S."/>
            <person name="Morin E."/>
            <person name="Kuo A."/>
            <person name="Drula E."/>
            <person name="Varga T."/>
            <person name="Kohler A."/>
            <person name="Feng B."/>
            <person name="Cao Y."/>
            <person name="Lipzen A."/>
            <person name="Daum C."/>
            <person name="Hundley H."/>
            <person name="Pangilinan J."/>
            <person name="Johnson J."/>
            <person name="Barry K."/>
            <person name="LaButti K."/>
            <person name="Ng V."/>
            <person name="Ahrendt S."/>
            <person name="Min B."/>
            <person name="Choi I.G."/>
            <person name="Park H."/>
            <person name="Plett J.M."/>
            <person name="Magnuson J."/>
            <person name="Spatafora J.W."/>
            <person name="Nagy L.G."/>
            <person name="Henrissat B."/>
            <person name="Grigoriev I.V."/>
            <person name="Yang Z.L."/>
            <person name="Xu J."/>
            <person name="Martin F.M."/>
        </authorList>
    </citation>
    <scope>NUCLEOTIDE SEQUENCE</scope>
    <source>
        <strain evidence="1">KUC20120723A-06</strain>
    </source>
</reference>